<dbReference type="GO" id="GO:0000977">
    <property type="term" value="F:RNA polymerase II transcription regulatory region sequence-specific DNA binding"/>
    <property type="evidence" value="ECO:0000318"/>
    <property type="project" value="GO_Central"/>
</dbReference>
<dbReference type="CDD" id="cd00086">
    <property type="entry name" value="homeodomain"/>
    <property type="match status" value="1"/>
</dbReference>
<keyword evidence="18" id="KW-1185">Reference proteome</keyword>
<keyword evidence="4 12" id="KW-0238">DNA-binding</keyword>
<dbReference type="GO" id="GO:0006357">
    <property type="term" value="P:regulation of transcription by RNA polymerase II"/>
    <property type="evidence" value="ECO:0000318"/>
    <property type="project" value="GO_Central"/>
</dbReference>
<dbReference type="KEGG" id="spu:100890782"/>
<dbReference type="InterPro" id="IPR009057">
    <property type="entry name" value="Homeodomain-like_sf"/>
</dbReference>
<evidence type="ECO:0000256" key="7">
    <source>
        <dbReference type="ARBA" id="ARBA00023242"/>
    </source>
</evidence>
<feature type="compositionally biased region" description="Basic and acidic residues" evidence="14">
    <location>
        <begin position="156"/>
        <end position="184"/>
    </location>
</feature>
<feature type="DNA-binding region" description="Homeobox" evidence="12">
    <location>
        <begin position="54"/>
        <end position="113"/>
    </location>
</feature>
<keyword evidence="7 12" id="KW-0539">Nucleus</keyword>
<reference evidence="18" key="1">
    <citation type="submission" date="2015-02" db="EMBL/GenBank/DDBJ databases">
        <title>Genome sequencing for Strongylocentrotus purpuratus.</title>
        <authorList>
            <person name="Murali S."/>
            <person name="Liu Y."/>
            <person name="Vee V."/>
            <person name="English A."/>
            <person name="Wang M."/>
            <person name="Skinner E."/>
            <person name="Han Y."/>
            <person name="Muzny D.M."/>
            <person name="Worley K.C."/>
            <person name="Gibbs R.A."/>
        </authorList>
    </citation>
    <scope>NUCLEOTIDE SEQUENCE</scope>
</reference>
<evidence type="ECO:0000256" key="11">
    <source>
        <dbReference type="ARBA" id="ARBA00078248"/>
    </source>
</evidence>
<dbReference type="Gene3D" id="1.10.10.60">
    <property type="entry name" value="Homeodomain-like"/>
    <property type="match status" value="1"/>
</dbReference>
<dbReference type="InParanoid" id="A0A7M7GR47"/>
<evidence type="ECO:0000256" key="10">
    <source>
        <dbReference type="ARBA" id="ARBA00070091"/>
    </source>
</evidence>
<dbReference type="OrthoDB" id="6159439at2759"/>
<evidence type="ECO:0000256" key="4">
    <source>
        <dbReference type="ARBA" id="ARBA00023125"/>
    </source>
</evidence>
<sequence>MYCYQCSTIHHNTSPAAAAHLGNSNVCPHACEDSPYSELTYGGDLDETFARRKQRRNRTTFTVQQLEELESAFAKTHYPDVFTREDLALRINLTEARVQVWFQNRRAKWRKAERTKQDRGPSSTSSPENDDRLSSSEGAVGHSREEINMSPGAPSEDARRDKSTVDGDKSDSHHDNESPLHSLDRAPSGGRLMPPAFANPSASTMLNPFYHPSGAARLLLASQPYESMRGHGTPTRFPPLISPSYASQLMSFASARKDPVPTSGSYGGFNVPTLRGPLDSSSAILREHEKRTLSLAALRMRAKEYSNAMAEAAGLMTSYKMAPPHPAILLSASAASRPNSSHVPCSY</sequence>
<dbReference type="InterPro" id="IPR003654">
    <property type="entry name" value="OAR_dom"/>
</dbReference>
<reference evidence="17" key="2">
    <citation type="submission" date="2021-01" db="UniProtKB">
        <authorList>
            <consortium name="EnsemblMetazoa"/>
        </authorList>
    </citation>
    <scope>IDENTIFICATION</scope>
</reference>
<dbReference type="InterPro" id="IPR017970">
    <property type="entry name" value="Homeobox_CS"/>
</dbReference>
<keyword evidence="2" id="KW-0217">Developmental protein</keyword>
<feature type="compositionally biased region" description="Basic and acidic residues" evidence="14">
    <location>
        <begin position="110"/>
        <end position="119"/>
    </location>
</feature>
<evidence type="ECO:0000256" key="3">
    <source>
        <dbReference type="ARBA" id="ARBA00023015"/>
    </source>
</evidence>
<dbReference type="SMART" id="SM00389">
    <property type="entry name" value="HOX"/>
    <property type="match status" value="1"/>
</dbReference>
<evidence type="ECO:0000256" key="6">
    <source>
        <dbReference type="ARBA" id="ARBA00023163"/>
    </source>
</evidence>
<keyword evidence="5 12" id="KW-0371">Homeobox</keyword>
<evidence type="ECO:0000313" key="17">
    <source>
        <dbReference type="EnsemblMetazoa" id="XP_003729834"/>
    </source>
</evidence>
<comment type="subunit">
    <text evidence="9">Interacts with RGMB.</text>
</comment>
<comment type="function">
    <text evidence="8">Transcription factor required for the formation of correct projections from nociceptive sensory neurons to the dorsal horn of the spinal cord and normal perception of pain.</text>
</comment>
<dbReference type="FunCoup" id="A0A7M7GR47">
    <property type="interactions" value="2"/>
</dbReference>
<dbReference type="PROSITE" id="PS50071">
    <property type="entry name" value="HOMEOBOX_2"/>
    <property type="match status" value="1"/>
</dbReference>
<keyword evidence="6" id="KW-0804">Transcription</keyword>
<dbReference type="PROSITE" id="PS00027">
    <property type="entry name" value="HOMEOBOX_1"/>
    <property type="match status" value="1"/>
</dbReference>
<evidence type="ECO:0000256" key="5">
    <source>
        <dbReference type="ARBA" id="ARBA00023155"/>
    </source>
</evidence>
<dbReference type="PANTHER" id="PTHR24329:SF543">
    <property type="entry name" value="FI01017P-RELATED"/>
    <property type="match status" value="1"/>
</dbReference>
<evidence type="ECO:0000313" key="18">
    <source>
        <dbReference type="Proteomes" id="UP000007110"/>
    </source>
</evidence>
<dbReference type="PROSITE" id="PS50803">
    <property type="entry name" value="OAR"/>
    <property type="match status" value="1"/>
</dbReference>
<dbReference type="OMA" id="CYQCSTI"/>
<proteinExistence type="predicted"/>
<evidence type="ECO:0000256" key="2">
    <source>
        <dbReference type="ARBA" id="ARBA00022473"/>
    </source>
</evidence>
<dbReference type="GO" id="GO:0048666">
    <property type="term" value="P:neuron development"/>
    <property type="evidence" value="ECO:0000318"/>
    <property type="project" value="GO_Central"/>
</dbReference>
<evidence type="ECO:0000256" key="1">
    <source>
        <dbReference type="ARBA" id="ARBA00004123"/>
    </source>
</evidence>
<evidence type="ECO:0000256" key="9">
    <source>
        <dbReference type="ARBA" id="ARBA00064347"/>
    </source>
</evidence>
<feature type="region of interest" description="Disordered" evidence="14">
    <location>
        <begin position="108"/>
        <end position="199"/>
    </location>
</feature>
<dbReference type="Proteomes" id="UP000007110">
    <property type="component" value="Unassembled WGS sequence"/>
</dbReference>
<evidence type="ECO:0000259" key="16">
    <source>
        <dbReference type="PROSITE" id="PS50803"/>
    </source>
</evidence>
<protein>
    <recommendedName>
        <fullName evidence="10">Dorsal root ganglia homeobox protein</fullName>
    </recommendedName>
    <alternativeName>
        <fullName evidence="11">Paired-related homeobox protein-like 1</fullName>
    </alternativeName>
</protein>
<evidence type="ECO:0000256" key="12">
    <source>
        <dbReference type="PROSITE-ProRule" id="PRU00108"/>
    </source>
</evidence>
<feature type="domain" description="OAR" evidence="16">
    <location>
        <begin position="293"/>
        <end position="306"/>
    </location>
</feature>
<dbReference type="GeneID" id="100890782"/>
<name>A0A7M7GR47_STRPU</name>
<dbReference type="GO" id="GO:0000981">
    <property type="term" value="F:DNA-binding transcription factor activity, RNA polymerase II-specific"/>
    <property type="evidence" value="ECO:0000318"/>
    <property type="project" value="GO_Central"/>
</dbReference>
<dbReference type="InterPro" id="IPR050649">
    <property type="entry name" value="Paired_Homeobox_TFs"/>
</dbReference>
<dbReference type="SUPFAM" id="SSF46689">
    <property type="entry name" value="Homeodomain-like"/>
    <property type="match status" value="1"/>
</dbReference>
<evidence type="ECO:0000256" key="13">
    <source>
        <dbReference type="RuleBase" id="RU000682"/>
    </source>
</evidence>
<evidence type="ECO:0000259" key="15">
    <source>
        <dbReference type="PROSITE" id="PS50071"/>
    </source>
</evidence>
<organism evidence="17 18">
    <name type="scientific">Strongylocentrotus purpuratus</name>
    <name type="common">Purple sea urchin</name>
    <dbReference type="NCBI Taxonomy" id="7668"/>
    <lineage>
        <taxon>Eukaryota</taxon>
        <taxon>Metazoa</taxon>
        <taxon>Echinodermata</taxon>
        <taxon>Eleutherozoa</taxon>
        <taxon>Echinozoa</taxon>
        <taxon>Echinoidea</taxon>
        <taxon>Euechinoidea</taxon>
        <taxon>Echinacea</taxon>
        <taxon>Camarodonta</taxon>
        <taxon>Echinidea</taxon>
        <taxon>Strongylocentrotidae</taxon>
        <taxon>Strongylocentrotus</taxon>
    </lineage>
</organism>
<feature type="domain" description="Homeobox" evidence="15">
    <location>
        <begin position="52"/>
        <end position="112"/>
    </location>
</feature>
<comment type="subcellular location">
    <subcellularLocation>
        <location evidence="1 12 13">Nucleus</location>
    </subcellularLocation>
</comment>
<dbReference type="Pfam" id="PF00046">
    <property type="entry name" value="Homeodomain"/>
    <property type="match status" value="1"/>
</dbReference>
<dbReference type="GO" id="GO:0005634">
    <property type="term" value="C:nucleus"/>
    <property type="evidence" value="ECO:0000318"/>
    <property type="project" value="GO_Central"/>
</dbReference>
<dbReference type="AlphaFoldDB" id="A0A7M7GR47"/>
<dbReference type="FunFam" id="1.10.10.60:FF:000126">
    <property type="entry name" value="dorsal root ganglia homeobox protein-like"/>
    <property type="match status" value="1"/>
</dbReference>
<dbReference type="RefSeq" id="XP_003729834.1">
    <property type="nucleotide sequence ID" value="XM_003729786.3"/>
</dbReference>
<evidence type="ECO:0000256" key="14">
    <source>
        <dbReference type="SAM" id="MobiDB-lite"/>
    </source>
</evidence>
<dbReference type="InterPro" id="IPR001356">
    <property type="entry name" value="HD"/>
</dbReference>
<dbReference type="PANTHER" id="PTHR24329">
    <property type="entry name" value="HOMEOBOX PROTEIN ARISTALESS"/>
    <property type="match status" value="1"/>
</dbReference>
<evidence type="ECO:0000256" key="8">
    <source>
        <dbReference type="ARBA" id="ARBA00058719"/>
    </source>
</evidence>
<keyword evidence="3" id="KW-0805">Transcription regulation</keyword>
<accession>A0A7M7GR47</accession>
<dbReference type="EnsemblMetazoa" id="XM_003729786">
    <property type="protein sequence ID" value="XP_003729834"/>
    <property type="gene ID" value="LOC100890782"/>
</dbReference>